<name>A0A1I0FDV2_9GAMM</name>
<keyword evidence="2" id="KW-1185">Reference proteome</keyword>
<dbReference type="STRING" id="430453.SAMN04487962_11267"/>
<sequence>MADLADDDPGCHEVPAAVAESDGEWPAAVMVAGIVRAQWIVLGGGYQLFKGAAVDFTVAVTQHQRQVGVRSCYLAVLADCQNGRHTFAGTRAVAADDELIHVRVLL</sequence>
<dbReference type="AlphaFoldDB" id="A0A1I0FDV2"/>
<organism evidence="1 2">
    <name type="scientific">Marinobacter segnicrescens</name>
    <dbReference type="NCBI Taxonomy" id="430453"/>
    <lineage>
        <taxon>Bacteria</taxon>
        <taxon>Pseudomonadati</taxon>
        <taxon>Pseudomonadota</taxon>
        <taxon>Gammaproteobacteria</taxon>
        <taxon>Pseudomonadales</taxon>
        <taxon>Marinobacteraceae</taxon>
        <taxon>Marinobacter</taxon>
    </lineage>
</organism>
<evidence type="ECO:0000313" key="2">
    <source>
        <dbReference type="Proteomes" id="UP000198762"/>
    </source>
</evidence>
<accession>A0A1I0FDV2</accession>
<proteinExistence type="predicted"/>
<gene>
    <name evidence="1" type="ORF">SAMN04487962_11267</name>
</gene>
<protein>
    <submittedName>
        <fullName evidence="1">Uncharacterized protein</fullName>
    </submittedName>
</protein>
<dbReference type="EMBL" id="FOHZ01000012">
    <property type="protein sequence ID" value="SET56146.1"/>
    <property type="molecule type" value="Genomic_DNA"/>
</dbReference>
<evidence type="ECO:0000313" key="1">
    <source>
        <dbReference type="EMBL" id="SET56146.1"/>
    </source>
</evidence>
<dbReference type="Proteomes" id="UP000198762">
    <property type="component" value="Unassembled WGS sequence"/>
</dbReference>
<reference evidence="2" key="1">
    <citation type="submission" date="2016-10" db="EMBL/GenBank/DDBJ databases">
        <authorList>
            <person name="Varghese N."/>
            <person name="Submissions S."/>
        </authorList>
    </citation>
    <scope>NUCLEOTIDE SEQUENCE [LARGE SCALE GENOMIC DNA]</scope>
    <source>
        <strain evidence="2">CGMCC 1.6489</strain>
    </source>
</reference>